<accession>A0ABW7I6W4</accession>
<dbReference type="InterPro" id="IPR058982">
    <property type="entry name" value="Beta-barrel_AprE"/>
</dbReference>
<name>A0ABW7I6W4_9RHOB</name>
<organism evidence="13 14">
    <name type="scientific">Roseovarius aquimarinus</name>
    <dbReference type="NCBI Taxonomy" id="1229156"/>
    <lineage>
        <taxon>Bacteria</taxon>
        <taxon>Pseudomonadati</taxon>
        <taxon>Pseudomonadota</taxon>
        <taxon>Alphaproteobacteria</taxon>
        <taxon>Rhodobacterales</taxon>
        <taxon>Roseobacteraceae</taxon>
        <taxon>Roseovarius</taxon>
    </lineage>
</organism>
<keyword evidence="3 9" id="KW-0813">Transport</keyword>
<dbReference type="Gene3D" id="2.40.30.170">
    <property type="match status" value="1"/>
</dbReference>
<reference evidence="13 14" key="1">
    <citation type="submission" date="2024-10" db="EMBL/GenBank/DDBJ databases">
        <authorList>
            <person name="Yang X.-N."/>
        </authorList>
    </citation>
    <scope>NUCLEOTIDE SEQUENCE [LARGE SCALE GENOMIC DNA]</scope>
    <source>
        <strain evidence="13 14">CAU 1059</strain>
    </source>
</reference>
<dbReference type="NCBIfam" id="TIGR01843">
    <property type="entry name" value="type_I_hlyD"/>
    <property type="match status" value="1"/>
</dbReference>
<dbReference type="EMBL" id="JBIHMM010000001">
    <property type="protein sequence ID" value="MFH0253632.1"/>
    <property type="molecule type" value="Genomic_DNA"/>
</dbReference>
<evidence type="ECO:0000313" key="14">
    <source>
        <dbReference type="Proteomes" id="UP001607157"/>
    </source>
</evidence>
<dbReference type="Gene3D" id="2.40.50.100">
    <property type="match status" value="1"/>
</dbReference>
<evidence type="ECO:0000256" key="7">
    <source>
        <dbReference type="ARBA" id="ARBA00022989"/>
    </source>
</evidence>
<dbReference type="InterPro" id="IPR050739">
    <property type="entry name" value="MFP"/>
</dbReference>
<evidence type="ECO:0000256" key="9">
    <source>
        <dbReference type="RuleBase" id="RU365093"/>
    </source>
</evidence>
<keyword evidence="8 9" id="KW-0472">Membrane</keyword>
<evidence type="ECO:0000256" key="6">
    <source>
        <dbReference type="ARBA" id="ARBA00022692"/>
    </source>
</evidence>
<evidence type="ECO:0000256" key="4">
    <source>
        <dbReference type="ARBA" id="ARBA00022475"/>
    </source>
</evidence>
<feature type="transmembrane region" description="Helical" evidence="9">
    <location>
        <begin position="20"/>
        <end position="39"/>
    </location>
</feature>
<evidence type="ECO:0000256" key="3">
    <source>
        <dbReference type="ARBA" id="ARBA00022448"/>
    </source>
</evidence>
<sequence length="437" mass="48331">MVAMSGGAPEVKTGFRWPAILGVLATVGLFGGGALWAWLTEINGAVIAMGSVEVASRPKSVQHLDGGIIEEILVGNGDTVEAGDVLMRLDSTLLAANLNIYQTRLAETSARRDRLIAEQEALETITWTPPPLDIGDIDLDLIRSGEEEIHASRRELQDGRREQLEEKILQFDNQTEGVTALVASKREQLRLMEAEITTMQTLLDRGLARENQLLGLLRGQADMLGQIAEHSSELARIENSIRDTELEILQSDRQFREGVVTELRDATTQIQELSQQIISTRKQLERVEIRAPDAGRIHELQFSTIAGVVSPGAVILQIIPRDDDMVFELRIDPANVDQVYPGQEATMRFPAFNQRTTPELTGQVTALSPTSVQDEATGQFFYRVTVTIPPEELGRLGGLELVPGMPVEAFLQTGKRTVFSYLTKPLTEQLNQAFREE</sequence>
<keyword evidence="10" id="KW-0175">Coiled coil</keyword>
<keyword evidence="7 9" id="KW-1133">Transmembrane helix</keyword>
<keyword evidence="6 9" id="KW-0812">Transmembrane</keyword>
<proteinExistence type="inferred from homology"/>
<dbReference type="PRINTS" id="PR01490">
    <property type="entry name" value="RTXTOXIND"/>
</dbReference>
<dbReference type="Pfam" id="PF26002">
    <property type="entry name" value="Beta-barrel_AprE"/>
    <property type="match status" value="1"/>
</dbReference>
<gene>
    <name evidence="13" type="ORF">ACGRVM_06995</name>
</gene>
<comment type="subcellular location">
    <subcellularLocation>
        <location evidence="1 9">Cell inner membrane</location>
        <topology evidence="1 9">Single-pass membrane protein</topology>
    </subcellularLocation>
</comment>
<dbReference type="Proteomes" id="UP001607157">
    <property type="component" value="Unassembled WGS sequence"/>
</dbReference>
<feature type="coiled-coil region" evidence="10">
    <location>
        <begin position="227"/>
        <end position="290"/>
    </location>
</feature>
<dbReference type="InterPro" id="IPR010129">
    <property type="entry name" value="T1SS_HlyD"/>
</dbReference>
<evidence type="ECO:0000256" key="10">
    <source>
        <dbReference type="SAM" id="Coils"/>
    </source>
</evidence>
<protein>
    <recommendedName>
        <fullName evidence="9">Membrane fusion protein (MFP) family protein</fullName>
    </recommendedName>
</protein>
<keyword evidence="4 9" id="KW-1003">Cell membrane</keyword>
<evidence type="ECO:0000256" key="5">
    <source>
        <dbReference type="ARBA" id="ARBA00022519"/>
    </source>
</evidence>
<keyword evidence="14" id="KW-1185">Reference proteome</keyword>
<dbReference type="RefSeq" id="WP_377172746.1">
    <property type="nucleotide sequence ID" value="NZ_JBHTJC010000005.1"/>
</dbReference>
<evidence type="ECO:0000313" key="13">
    <source>
        <dbReference type="EMBL" id="MFH0253632.1"/>
    </source>
</evidence>
<evidence type="ECO:0000256" key="2">
    <source>
        <dbReference type="ARBA" id="ARBA00009477"/>
    </source>
</evidence>
<feature type="domain" description="AprE-like long alpha-helical hairpin" evidence="11">
    <location>
        <begin position="95"/>
        <end position="282"/>
    </location>
</feature>
<feature type="domain" description="AprE-like beta-barrel" evidence="12">
    <location>
        <begin position="325"/>
        <end position="414"/>
    </location>
</feature>
<dbReference type="PANTHER" id="PTHR30386:SF17">
    <property type="entry name" value="ALKALINE PROTEASE SECRETION PROTEIN APRE"/>
    <property type="match status" value="1"/>
</dbReference>
<dbReference type="InterPro" id="IPR058781">
    <property type="entry name" value="HH_AprE-like"/>
</dbReference>
<comment type="similarity">
    <text evidence="2 9">Belongs to the membrane fusion protein (MFP) (TC 8.A.1) family.</text>
</comment>
<evidence type="ECO:0000256" key="8">
    <source>
        <dbReference type="ARBA" id="ARBA00023136"/>
    </source>
</evidence>
<evidence type="ECO:0000259" key="12">
    <source>
        <dbReference type="Pfam" id="PF26002"/>
    </source>
</evidence>
<dbReference type="SUPFAM" id="SSF111369">
    <property type="entry name" value="HlyD-like secretion proteins"/>
    <property type="match status" value="1"/>
</dbReference>
<dbReference type="Pfam" id="PF25994">
    <property type="entry name" value="HH_AprE"/>
    <property type="match status" value="1"/>
</dbReference>
<evidence type="ECO:0000256" key="1">
    <source>
        <dbReference type="ARBA" id="ARBA00004377"/>
    </source>
</evidence>
<keyword evidence="5 9" id="KW-0997">Cell inner membrane</keyword>
<dbReference type="PANTHER" id="PTHR30386">
    <property type="entry name" value="MEMBRANE FUSION SUBUNIT OF EMRAB-TOLC MULTIDRUG EFFLUX PUMP"/>
    <property type="match status" value="1"/>
</dbReference>
<comment type="caution">
    <text evidence="13">The sequence shown here is derived from an EMBL/GenBank/DDBJ whole genome shotgun (WGS) entry which is preliminary data.</text>
</comment>
<evidence type="ECO:0000259" key="11">
    <source>
        <dbReference type="Pfam" id="PF25994"/>
    </source>
</evidence>